<name>A0A9E2P0A8_9SPIR</name>
<proteinExistence type="predicted"/>
<dbReference type="InterPro" id="IPR046745">
    <property type="entry name" value="DUF6675"/>
</dbReference>
<reference evidence="1" key="2">
    <citation type="submission" date="2021-04" db="EMBL/GenBank/DDBJ databases">
        <authorList>
            <person name="Gilroy R."/>
        </authorList>
    </citation>
    <scope>NUCLEOTIDE SEQUENCE</scope>
    <source>
        <strain evidence="1">Gambia15-2214</strain>
    </source>
</reference>
<comment type="caution">
    <text evidence="1">The sequence shown here is derived from an EMBL/GenBank/DDBJ whole genome shotgun (WGS) entry which is preliminary data.</text>
</comment>
<accession>A0A9E2P0A8</accession>
<protein>
    <submittedName>
        <fullName evidence="1">Uncharacterized protein</fullName>
    </submittedName>
</protein>
<organism evidence="1 2">
    <name type="scientific">Candidatus Treponema excrementipullorum</name>
    <dbReference type="NCBI Taxonomy" id="2838768"/>
    <lineage>
        <taxon>Bacteria</taxon>
        <taxon>Pseudomonadati</taxon>
        <taxon>Spirochaetota</taxon>
        <taxon>Spirochaetia</taxon>
        <taxon>Spirochaetales</taxon>
        <taxon>Treponemataceae</taxon>
        <taxon>Treponema</taxon>
    </lineage>
</organism>
<dbReference type="EMBL" id="JAHLFV010000233">
    <property type="protein sequence ID" value="MBU3850924.1"/>
    <property type="molecule type" value="Genomic_DNA"/>
</dbReference>
<sequence>MNLKLKTVLTFFVFFLWTVMGVAADSKNIPEISPDYVETLLAEGRVTRNVDGKNDTTHLEFLPNSPLAKDFLKVSTTESKPSFLTESLYYIEKPEGSTGSDMKLISQIVQSISTLEGIEYYSNSAGKTKILYSDVYVIDNLKNKNKLPDDETAEVNNRELYTCFVDASFGECFYKVNYKQKDNELSMIITLVKPIKFGFINAIKADNLVICIDILDKGDYLLMYLNAKVNYPSLSIFDNRVRSSLQARVDALYNWFVSSYEDKKK</sequence>
<reference evidence="1" key="1">
    <citation type="journal article" date="2021" name="PeerJ">
        <title>Extensive microbial diversity within the chicken gut microbiome revealed by metagenomics and culture.</title>
        <authorList>
            <person name="Gilroy R."/>
            <person name="Ravi A."/>
            <person name="Getino M."/>
            <person name="Pursley I."/>
            <person name="Horton D.L."/>
            <person name="Alikhan N.F."/>
            <person name="Baker D."/>
            <person name="Gharbi K."/>
            <person name="Hall N."/>
            <person name="Watson M."/>
            <person name="Adriaenssens E.M."/>
            <person name="Foster-Nyarko E."/>
            <person name="Jarju S."/>
            <person name="Secka A."/>
            <person name="Antonio M."/>
            <person name="Oren A."/>
            <person name="Chaudhuri R.R."/>
            <person name="La Ragione R."/>
            <person name="Hildebrand F."/>
            <person name="Pallen M.J."/>
        </authorList>
    </citation>
    <scope>NUCLEOTIDE SEQUENCE</scope>
    <source>
        <strain evidence="1">Gambia15-2214</strain>
    </source>
</reference>
<dbReference type="AlphaFoldDB" id="A0A9E2P0A8"/>
<dbReference type="Pfam" id="PF20380">
    <property type="entry name" value="DUF6675"/>
    <property type="match status" value="1"/>
</dbReference>
<gene>
    <name evidence="1" type="ORF">IAA16_10190</name>
</gene>
<evidence type="ECO:0000313" key="1">
    <source>
        <dbReference type="EMBL" id="MBU3850924.1"/>
    </source>
</evidence>
<dbReference type="Proteomes" id="UP000823914">
    <property type="component" value="Unassembled WGS sequence"/>
</dbReference>
<evidence type="ECO:0000313" key="2">
    <source>
        <dbReference type="Proteomes" id="UP000823914"/>
    </source>
</evidence>